<sequence>MSPVVSAISFDCRDWPVLVAFWSELLGYAEHPLNSPGGSAGGIVGPAGTTEIVFVEVARRSKAAFIWT</sequence>
<evidence type="ECO:0000313" key="2">
    <source>
        <dbReference type="EMBL" id="MFH5229609.1"/>
    </source>
</evidence>
<evidence type="ECO:0000259" key="1">
    <source>
        <dbReference type="Pfam" id="PF18029"/>
    </source>
</evidence>
<dbReference type="Proteomes" id="UP001609176">
    <property type="component" value="Unassembled WGS sequence"/>
</dbReference>
<proteinExistence type="predicted"/>
<dbReference type="EMBL" id="JBIMSP010000084">
    <property type="protein sequence ID" value="MFH5245594.1"/>
    <property type="molecule type" value="Genomic_DNA"/>
</dbReference>
<organism evidence="2 5">
    <name type="scientific">Antrihabitans spumae</name>
    <dbReference type="NCBI Taxonomy" id="3373370"/>
    <lineage>
        <taxon>Bacteria</taxon>
        <taxon>Bacillati</taxon>
        <taxon>Actinomycetota</taxon>
        <taxon>Actinomycetes</taxon>
        <taxon>Mycobacteriales</taxon>
        <taxon>Nocardiaceae</taxon>
        <taxon>Antrihabitans</taxon>
    </lineage>
</organism>
<feature type="domain" description="Glyoxalase-like" evidence="1">
    <location>
        <begin position="8"/>
        <end position="59"/>
    </location>
</feature>
<dbReference type="Proteomes" id="UP001609219">
    <property type="component" value="Unassembled WGS sequence"/>
</dbReference>
<comment type="caution">
    <text evidence="2">The sequence shown here is derived from an EMBL/GenBank/DDBJ whole genome shotgun (WGS) entry which is preliminary data.</text>
</comment>
<dbReference type="RefSeq" id="WP_395126360.1">
    <property type="nucleotide sequence ID" value="NZ_JBIMSN010000058.1"/>
</dbReference>
<evidence type="ECO:0000313" key="3">
    <source>
        <dbReference type="EMBL" id="MFH5245594.1"/>
    </source>
</evidence>
<name>A0ABW7K4C2_9NOCA</name>
<evidence type="ECO:0000313" key="4">
    <source>
        <dbReference type="Proteomes" id="UP001609176"/>
    </source>
</evidence>
<accession>A0ABW7K4C2</accession>
<reference evidence="4 5" key="1">
    <citation type="submission" date="2024-10" db="EMBL/GenBank/DDBJ databases">
        <authorList>
            <person name="Riesco R."/>
        </authorList>
    </citation>
    <scope>NUCLEOTIDE SEQUENCE [LARGE SCALE GENOMIC DNA]</scope>
    <source>
        <strain evidence="3 4">NCIMB 15448</strain>
        <strain evidence="2 5">NCIMB 15450</strain>
    </source>
</reference>
<protein>
    <submittedName>
        <fullName evidence="2">VOC family protein</fullName>
    </submittedName>
</protein>
<dbReference type="EMBL" id="JBIMSN010000058">
    <property type="protein sequence ID" value="MFH5229609.1"/>
    <property type="molecule type" value="Genomic_DNA"/>
</dbReference>
<dbReference type="InterPro" id="IPR041581">
    <property type="entry name" value="Glyoxalase_6"/>
</dbReference>
<gene>
    <name evidence="3" type="ORF">ACHIPV_27510</name>
    <name evidence="2" type="ORF">ACHIRB_13690</name>
</gene>
<keyword evidence="5" id="KW-1185">Reference proteome</keyword>
<evidence type="ECO:0000313" key="5">
    <source>
        <dbReference type="Proteomes" id="UP001609219"/>
    </source>
</evidence>
<dbReference type="Pfam" id="PF18029">
    <property type="entry name" value="Glyoxalase_6"/>
    <property type="match status" value="1"/>
</dbReference>